<gene>
    <name evidence="1" type="ORF">D8794_05135</name>
</gene>
<name>A0A3R9M2D9_STRCR</name>
<dbReference type="Pfam" id="PF17318">
    <property type="entry name" value="DUF5361"/>
    <property type="match status" value="1"/>
</dbReference>
<proteinExistence type="predicted"/>
<evidence type="ECO:0000313" key="1">
    <source>
        <dbReference type="EMBL" id="RSJ86099.1"/>
    </source>
</evidence>
<dbReference type="EMBL" id="RJPQ01000005">
    <property type="protein sequence ID" value="RSJ86099.1"/>
    <property type="molecule type" value="Genomic_DNA"/>
</dbReference>
<reference evidence="1 2" key="1">
    <citation type="submission" date="2018-11" db="EMBL/GenBank/DDBJ databases">
        <title>Species Designations Belie Phenotypic and Genotypic Heterogeneity in Oral Streptococci.</title>
        <authorList>
            <person name="Velsko I."/>
        </authorList>
    </citation>
    <scope>NUCLEOTIDE SEQUENCE [LARGE SCALE GENOMIC DNA]</scope>
    <source>
        <strain evidence="1 2">A54</strain>
    </source>
</reference>
<sequence length="124" mass="14116">MIDLDEDALICDLAETYGIYDYRQLPAQQVAVFAFGLKEDSRIKMALSNQKVPFETLLMASTLDRLSTLLWFKTKDGQKGANRPTMIAQKLIGEEKERDEMVFSSGEEFEAYRQRILAEVGGEK</sequence>
<evidence type="ECO:0000313" key="2">
    <source>
        <dbReference type="Proteomes" id="UP000277890"/>
    </source>
</evidence>
<dbReference type="RefSeq" id="WP_125371327.1">
    <property type="nucleotide sequence ID" value="NZ_RJPO01000005.1"/>
</dbReference>
<protein>
    <recommendedName>
        <fullName evidence="3">Phage protein</fullName>
    </recommendedName>
</protein>
<organism evidence="1 2">
    <name type="scientific">Streptococcus cristatus</name>
    <dbReference type="NCBI Taxonomy" id="45634"/>
    <lineage>
        <taxon>Bacteria</taxon>
        <taxon>Bacillati</taxon>
        <taxon>Bacillota</taxon>
        <taxon>Bacilli</taxon>
        <taxon>Lactobacillales</taxon>
        <taxon>Streptococcaceae</taxon>
        <taxon>Streptococcus</taxon>
    </lineage>
</organism>
<accession>A0A3R9M2D9</accession>
<dbReference type="AlphaFoldDB" id="A0A3R9M2D9"/>
<evidence type="ECO:0008006" key="3">
    <source>
        <dbReference type="Google" id="ProtNLM"/>
    </source>
</evidence>
<dbReference type="InterPro" id="IPR035286">
    <property type="entry name" value="DUF5361"/>
</dbReference>
<dbReference type="Proteomes" id="UP000277890">
    <property type="component" value="Unassembled WGS sequence"/>
</dbReference>
<comment type="caution">
    <text evidence="1">The sequence shown here is derived from an EMBL/GenBank/DDBJ whole genome shotgun (WGS) entry which is preliminary data.</text>
</comment>